<evidence type="ECO:0000256" key="7">
    <source>
        <dbReference type="SAM" id="MobiDB-lite"/>
    </source>
</evidence>
<dbReference type="PANTHER" id="PTHR32439:SF9">
    <property type="entry name" value="BLR3264 PROTEIN"/>
    <property type="match status" value="1"/>
</dbReference>
<dbReference type="PANTHER" id="PTHR32439">
    <property type="entry name" value="FERREDOXIN--NITRITE REDUCTASE, CHLOROPLASTIC"/>
    <property type="match status" value="1"/>
</dbReference>
<keyword evidence="3" id="KW-0479">Metal-binding</keyword>
<feature type="domain" description="Nitrite/Sulfite reductase ferredoxin-like" evidence="8">
    <location>
        <begin position="23"/>
        <end position="74"/>
    </location>
</feature>
<evidence type="ECO:0000256" key="6">
    <source>
        <dbReference type="ARBA" id="ARBA00023014"/>
    </source>
</evidence>
<dbReference type="RefSeq" id="WP_344172433.1">
    <property type="nucleotide sequence ID" value="NZ_BAAARY010000010.1"/>
</dbReference>
<evidence type="ECO:0000313" key="10">
    <source>
        <dbReference type="Proteomes" id="UP001499978"/>
    </source>
</evidence>
<evidence type="ECO:0000256" key="1">
    <source>
        <dbReference type="ARBA" id="ARBA00022485"/>
    </source>
</evidence>
<gene>
    <name evidence="9" type="primary">cobG</name>
    <name evidence="9" type="ORF">GCM10010201_24680</name>
</gene>
<dbReference type="InterPro" id="IPR045854">
    <property type="entry name" value="NO2/SO3_Rdtase_4Fe4S_sf"/>
</dbReference>
<proteinExistence type="predicted"/>
<dbReference type="InterPro" id="IPR005117">
    <property type="entry name" value="NiRdtase/SiRdtase_haem-b_fer"/>
</dbReference>
<dbReference type="Proteomes" id="UP001499978">
    <property type="component" value="Unassembled WGS sequence"/>
</dbReference>
<dbReference type="SUPFAM" id="SSF56014">
    <property type="entry name" value="Nitrite and sulphite reductase 4Fe-4S domain-like"/>
    <property type="match status" value="1"/>
</dbReference>
<comment type="caution">
    <text evidence="9">The sequence shown here is derived from an EMBL/GenBank/DDBJ whole genome shotgun (WGS) entry which is preliminary data.</text>
</comment>
<evidence type="ECO:0000259" key="8">
    <source>
        <dbReference type="Pfam" id="PF03460"/>
    </source>
</evidence>
<evidence type="ECO:0000256" key="3">
    <source>
        <dbReference type="ARBA" id="ARBA00022723"/>
    </source>
</evidence>
<dbReference type="InterPro" id="IPR036136">
    <property type="entry name" value="Nit/Sulf_reduc_fer-like_dom_sf"/>
</dbReference>
<name>A0ABN3NLJ9_9ACTN</name>
<dbReference type="Gene3D" id="3.90.480.10">
    <property type="entry name" value="Sulfite Reductase Hemoprotein,Domain 2"/>
    <property type="match status" value="1"/>
</dbReference>
<dbReference type="InterPro" id="IPR051329">
    <property type="entry name" value="NIR_SIR_4Fe-4S"/>
</dbReference>
<dbReference type="SUPFAM" id="SSF55124">
    <property type="entry name" value="Nitrite/Sulfite reductase N-terminal domain-like"/>
    <property type="match status" value="2"/>
</dbReference>
<accession>A0ABN3NLJ9</accession>
<reference evidence="9 10" key="1">
    <citation type="journal article" date="2019" name="Int. J. Syst. Evol. Microbiol.">
        <title>The Global Catalogue of Microorganisms (GCM) 10K type strain sequencing project: providing services to taxonomists for standard genome sequencing and annotation.</title>
        <authorList>
            <consortium name="The Broad Institute Genomics Platform"/>
            <consortium name="The Broad Institute Genome Sequencing Center for Infectious Disease"/>
            <person name="Wu L."/>
            <person name="Ma J."/>
        </authorList>
    </citation>
    <scope>NUCLEOTIDE SEQUENCE [LARGE SCALE GENOMIC DNA]</scope>
    <source>
        <strain evidence="9 10">JCM 3367</strain>
    </source>
</reference>
<feature type="region of interest" description="Disordered" evidence="7">
    <location>
        <begin position="226"/>
        <end position="263"/>
    </location>
</feature>
<dbReference type="NCBIfam" id="TIGR02435">
    <property type="entry name" value="CobG"/>
    <property type="match status" value="1"/>
</dbReference>
<evidence type="ECO:0000256" key="2">
    <source>
        <dbReference type="ARBA" id="ARBA00022617"/>
    </source>
</evidence>
<keyword evidence="4" id="KW-0560">Oxidoreductase</keyword>
<protein>
    <submittedName>
        <fullName evidence="9">Precorrin-3B synthase</fullName>
    </submittedName>
</protein>
<keyword evidence="5" id="KW-0408">Iron</keyword>
<keyword evidence="1" id="KW-0004">4Fe-4S</keyword>
<keyword evidence="2" id="KW-0349">Heme</keyword>
<evidence type="ECO:0000256" key="4">
    <source>
        <dbReference type="ARBA" id="ARBA00023002"/>
    </source>
</evidence>
<dbReference type="EMBL" id="BAAARY010000010">
    <property type="protein sequence ID" value="GAA2525060.1"/>
    <property type="molecule type" value="Genomic_DNA"/>
</dbReference>
<evidence type="ECO:0000313" key="9">
    <source>
        <dbReference type="EMBL" id="GAA2525060.1"/>
    </source>
</evidence>
<sequence length="435" mass="43692">MILEPTPRAERDSCPGALRVHPAADGGLARVRVPGGWLTAVQWRTLADAAARLGDGQLELTSRGNVQLRGLSADAPARLAVALVDAGLLPSATHENVRNLLASPMSGIDSAGAADVRPAVAAFDAALRADPALAQLSGRFLFALDDGRGDVLSLRPDVAVRALPDGTVALHLAGWPAGVSAQLAGAPALMLAAAHAFLAERGAQAAGAWRLAELTDGPARVAGRLAASGRWQRGPADRPDAATKPPRAVPPRPAAPALGSHRRSGGGRVVVVGAPLGRLTAAQVAAIADLLSDDGVCVTAWRSVILPASADGALAALAAVGLVTDQADPAGLVTACAGMPGCARSLADVRADATAWLAGAPTLTVPAHWSGCARRCGHPADDHLDIVATGAGYRVNAEGRSVDVADAGMVAAVIARVSAAPEPQPARSQPGGCPV</sequence>
<dbReference type="Gene3D" id="3.30.413.10">
    <property type="entry name" value="Sulfite Reductase Hemoprotein, domain 1"/>
    <property type="match status" value="1"/>
</dbReference>
<organism evidence="9 10">
    <name type="scientific">Pilimelia columellifera subsp. columellifera</name>
    <dbReference type="NCBI Taxonomy" id="706583"/>
    <lineage>
        <taxon>Bacteria</taxon>
        <taxon>Bacillati</taxon>
        <taxon>Actinomycetota</taxon>
        <taxon>Actinomycetes</taxon>
        <taxon>Micromonosporales</taxon>
        <taxon>Micromonosporaceae</taxon>
        <taxon>Pilimelia</taxon>
    </lineage>
</organism>
<keyword evidence="6" id="KW-0411">Iron-sulfur</keyword>
<keyword evidence="10" id="KW-1185">Reference proteome</keyword>
<dbReference type="InterPro" id="IPR012798">
    <property type="entry name" value="Cbl_synth_CobG-like"/>
</dbReference>
<dbReference type="Pfam" id="PF03460">
    <property type="entry name" value="NIR_SIR_ferr"/>
    <property type="match status" value="1"/>
</dbReference>
<evidence type="ECO:0000256" key="5">
    <source>
        <dbReference type="ARBA" id="ARBA00023004"/>
    </source>
</evidence>